<reference evidence="1 2" key="1">
    <citation type="submission" date="2022-05" db="EMBL/GenBank/DDBJ databases">
        <title>Chromosome-level reference genomes for two strains of Caenorhabditis briggsae: an improved platform for comparative genomics.</title>
        <authorList>
            <person name="Stevens L."/>
            <person name="Andersen E.C."/>
        </authorList>
    </citation>
    <scope>NUCLEOTIDE SEQUENCE [LARGE SCALE GENOMIC DNA]</scope>
    <source>
        <strain evidence="1">QX1410_ONT</strain>
        <tissue evidence="1">Whole-organism</tissue>
    </source>
</reference>
<evidence type="ECO:0000313" key="2">
    <source>
        <dbReference type="Proteomes" id="UP000827892"/>
    </source>
</evidence>
<gene>
    <name evidence="1" type="ORF">L3Y34_018185</name>
</gene>
<organism evidence="1 2">
    <name type="scientific">Caenorhabditis briggsae</name>
    <dbReference type="NCBI Taxonomy" id="6238"/>
    <lineage>
        <taxon>Eukaryota</taxon>
        <taxon>Metazoa</taxon>
        <taxon>Ecdysozoa</taxon>
        <taxon>Nematoda</taxon>
        <taxon>Chromadorea</taxon>
        <taxon>Rhabditida</taxon>
        <taxon>Rhabditina</taxon>
        <taxon>Rhabditomorpha</taxon>
        <taxon>Rhabditoidea</taxon>
        <taxon>Rhabditidae</taxon>
        <taxon>Peloderinae</taxon>
        <taxon>Caenorhabditis</taxon>
    </lineage>
</organism>
<accession>A0AAE9DL54</accession>
<sequence>MSKQLVVNGRTILVEEQDVDEVCAMFKENIIIDSEEGWRKKWKKKIWLAAVFAVKEAFLSSGAIDLKSHKSLSFFADLHFIILVYRGSALIIYPIVGMHGDTYGRGNFSPSEYSSVISDVQTFVNEFSKIDRKKLWSEFTSLHVVNGCAQTFGFNVLKQWADDQETMGSLPKKTSKLEKDTKKQTAEIEKKVVEISNALKDLDVMKKVYTKFVDGKTVESRSSRDNLCVTDICLFRDKEACQLVNKTTVDCNGCAGRAHAVCCGIWTEDEYLITLDQSVVAQCWSCEGLGVSEILLFCEQQTTDLKNVHNQLTESLKDVIETADYRANFWKGNGSLRKESEHRWRRNGADISAIFGKETEVSEKNRSTDGEEMELILVRSSKISLETTLPSSSKQKPSTTTPLFLLHLQN</sequence>
<protein>
    <submittedName>
        <fullName evidence="1">Uncharacterized protein</fullName>
    </submittedName>
</protein>
<evidence type="ECO:0000313" key="1">
    <source>
        <dbReference type="EMBL" id="ULU06120.1"/>
    </source>
</evidence>
<dbReference type="AlphaFoldDB" id="A0AAE9DL54"/>
<dbReference type="EMBL" id="CP090892">
    <property type="protein sequence ID" value="ULU06120.1"/>
    <property type="molecule type" value="Genomic_DNA"/>
</dbReference>
<proteinExistence type="predicted"/>
<dbReference type="Proteomes" id="UP000827892">
    <property type="component" value="Chromosome II"/>
</dbReference>
<name>A0AAE9DL54_CAEBR</name>